<sequence length="168" mass="18729">MTKTGNAKAKASSSSLDVNYNRAEAASYECDQCRRVKMPGRNGSARDKPCYLTCSHIREDHEAGPGYHGCGEDAESYETDVNETFSDEDEALGEVTDDDDDDDEDGGAICNTRQTSPRTPDRRSSVNVFDYLESEDPLVYHEKRNDSRPISPEKRTKPASLYETKRCG</sequence>
<keyword evidence="3" id="KW-1185">Reference proteome</keyword>
<reference evidence="2 3" key="1">
    <citation type="submission" date="2023-01" db="EMBL/GenBank/DDBJ databases">
        <title>Analysis of 21 Apiospora genomes using comparative genomics revels a genus with tremendous synthesis potential of carbohydrate active enzymes and secondary metabolites.</title>
        <authorList>
            <person name="Sorensen T."/>
        </authorList>
    </citation>
    <scope>NUCLEOTIDE SEQUENCE [LARGE SCALE GENOMIC DNA]</scope>
    <source>
        <strain evidence="2 3">CBS 117206</strain>
    </source>
</reference>
<dbReference type="AlphaFoldDB" id="A0AAW0QP83"/>
<comment type="caution">
    <text evidence="2">The sequence shown here is derived from an EMBL/GenBank/DDBJ whole genome shotgun (WGS) entry which is preliminary data.</text>
</comment>
<dbReference type="Proteomes" id="UP001392437">
    <property type="component" value="Unassembled WGS sequence"/>
</dbReference>
<name>A0AAW0QP83_9PEZI</name>
<evidence type="ECO:0000313" key="2">
    <source>
        <dbReference type="EMBL" id="KAK8113845.1"/>
    </source>
</evidence>
<evidence type="ECO:0000313" key="3">
    <source>
        <dbReference type="Proteomes" id="UP001392437"/>
    </source>
</evidence>
<feature type="compositionally biased region" description="Basic and acidic residues" evidence="1">
    <location>
        <begin position="138"/>
        <end position="156"/>
    </location>
</feature>
<feature type="region of interest" description="Disordered" evidence="1">
    <location>
        <begin position="60"/>
        <end position="168"/>
    </location>
</feature>
<dbReference type="EMBL" id="JAQQWP010000006">
    <property type="protein sequence ID" value="KAK8113845.1"/>
    <property type="molecule type" value="Genomic_DNA"/>
</dbReference>
<proteinExistence type="predicted"/>
<evidence type="ECO:0000256" key="1">
    <source>
        <dbReference type="SAM" id="MobiDB-lite"/>
    </source>
</evidence>
<feature type="compositionally biased region" description="Acidic residues" evidence="1">
    <location>
        <begin position="72"/>
        <end position="106"/>
    </location>
</feature>
<accession>A0AAW0QP83</accession>
<protein>
    <submittedName>
        <fullName evidence="2">Uncharacterized protein</fullName>
    </submittedName>
</protein>
<organism evidence="2 3">
    <name type="scientific">Apiospora kogelbergensis</name>
    <dbReference type="NCBI Taxonomy" id="1337665"/>
    <lineage>
        <taxon>Eukaryota</taxon>
        <taxon>Fungi</taxon>
        <taxon>Dikarya</taxon>
        <taxon>Ascomycota</taxon>
        <taxon>Pezizomycotina</taxon>
        <taxon>Sordariomycetes</taxon>
        <taxon>Xylariomycetidae</taxon>
        <taxon>Amphisphaeriales</taxon>
        <taxon>Apiosporaceae</taxon>
        <taxon>Apiospora</taxon>
    </lineage>
</organism>
<gene>
    <name evidence="2" type="ORF">PG999_005914</name>
</gene>